<reference evidence="3" key="2">
    <citation type="journal article" date="2020" name="Microorganisms">
        <title>Osmotic Adaptation and Compatible Solute Biosynthesis of Phototrophic Bacteria as Revealed from Genome Analyses.</title>
        <authorList>
            <person name="Imhoff J.F."/>
            <person name="Rahn T."/>
            <person name="Kunzel S."/>
            <person name="Keller A."/>
            <person name="Neulinger S.C."/>
        </authorList>
    </citation>
    <scope>NUCLEOTIDE SEQUENCE</scope>
    <source>
        <strain evidence="3">DSM 9154</strain>
    </source>
</reference>
<evidence type="ECO:0000313" key="3">
    <source>
        <dbReference type="EMBL" id="MBK1698650.1"/>
    </source>
</evidence>
<reference evidence="3" key="1">
    <citation type="submission" date="2017-08" db="EMBL/GenBank/DDBJ databases">
        <authorList>
            <person name="Imhoff J.F."/>
            <person name="Rahn T."/>
            <person name="Kuenzel S."/>
            <person name="Neulinger S.C."/>
        </authorList>
    </citation>
    <scope>NUCLEOTIDE SEQUENCE</scope>
    <source>
        <strain evidence="3">DSM 9154</strain>
    </source>
</reference>
<gene>
    <name evidence="3" type="ORF">CKO21_15490</name>
</gene>
<proteinExistence type="predicted"/>
<feature type="compositionally biased region" description="Polar residues" evidence="1">
    <location>
        <begin position="287"/>
        <end position="304"/>
    </location>
</feature>
<dbReference type="Proteomes" id="UP000778970">
    <property type="component" value="Unassembled WGS sequence"/>
</dbReference>
<evidence type="ECO:0000259" key="2">
    <source>
        <dbReference type="Pfam" id="PF04028"/>
    </source>
</evidence>
<name>A0A934V1K1_9PROT</name>
<sequence length="304" mass="33777">MRACTPCSSPAKVTRCRMAPPPKRTTDPRSPGRRPTRPQARRGEMRLSKRLLKARATRRILAFLCFLYVRLVERTTRFTVDDSALRTLDADGKGGVAAFWHGRMLLLHRAWTPRPRRFHMMISNHRDGALISEAIRHMRVETVGADKRTGGLSALRQATKLVRQGEWLGITPDGPKGPRMRARGGAVKLAQLTGRPILPVSIGASHVRFLDSWDRFMLALPFGRAEIRYGTPIEVPRDADGPTLERCREALEAEMNRLTRELDGRFGHAPISPASGPVPERMDTLDGHSSSAPETTATNRAAGS</sequence>
<dbReference type="EMBL" id="NRRE01000028">
    <property type="protein sequence ID" value="MBK1698650.1"/>
    <property type="molecule type" value="Genomic_DNA"/>
</dbReference>
<dbReference type="InterPro" id="IPR007172">
    <property type="entry name" value="DUF374"/>
</dbReference>
<dbReference type="AlphaFoldDB" id="A0A934V1K1"/>
<feature type="region of interest" description="Disordered" evidence="1">
    <location>
        <begin position="262"/>
        <end position="304"/>
    </location>
</feature>
<feature type="region of interest" description="Disordered" evidence="1">
    <location>
        <begin position="1"/>
        <end position="46"/>
    </location>
</feature>
<comment type="caution">
    <text evidence="3">The sequence shown here is derived from an EMBL/GenBank/DDBJ whole genome shotgun (WGS) entry which is preliminary data.</text>
</comment>
<accession>A0A934V1K1</accession>
<dbReference type="SUPFAM" id="SSF69593">
    <property type="entry name" value="Glycerol-3-phosphate (1)-acyltransferase"/>
    <property type="match status" value="1"/>
</dbReference>
<evidence type="ECO:0000256" key="1">
    <source>
        <dbReference type="SAM" id="MobiDB-lite"/>
    </source>
</evidence>
<dbReference type="CDD" id="cd07983">
    <property type="entry name" value="LPLAT_DUF374-like"/>
    <property type="match status" value="1"/>
</dbReference>
<protein>
    <submittedName>
        <fullName evidence="3">DUF374 domain-containing protein</fullName>
    </submittedName>
</protein>
<keyword evidence="4" id="KW-1185">Reference proteome</keyword>
<organism evidence="3 4">
    <name type="scientific">Rhodovibrio salinarum</name>
    <dbReference type="NCBI Taxonomy" id="1087"/>
    <lineage>
        <taxon>Bacteria</taxon>
        <taxon>Pseudomonadati</taxon>
        <taxon>Pseudomonadota</taxon>
        <taxon>Alphaproteobacteria</taxon>
        <taxon>Rhodospirillales</taxon>
        <taxon>Rhodovibrionaceae</taxon>
        <taxon>Rhodovibrio</taxon>
    </lineage>
</organism>
<evidence type="ECO:0000313" key="4">
    <source>
        <dbReference type="Proteomes" id="UP000778970"/>
    </source>
</evidence>
<dbReference type="Pfam" id="PF04028">
    <property type="entry name" value="DUF374"/>
    <property type="match status" value="1"/>
</dbReference>
<feature type="compositionally biased region" description="Basic residues" evidence="1">
    <location>
        <begin position="31"/>
        <end position="40"/>
    </location>
</feature>
<feature type="domain" description="DUF374" evidence="2">
    <location>
        <begin position="112"/>
        <end position="179"/>
    </location>
</feature>